<accession>A0A7R8D5B5</accession>
<dbReference type="InterPro" id="IPR001971">
    <property type="entry name" value="Ribosomal_uS11"/>
</dbReference>
<dbReference type="Gene3D" id="3.40.50.300">
    <property type="entry name" value="P-loop containing nucleotide triphosphate hydrolases"/>
    <property type="match status" value="1"/>
</dbReference>
<dbReference type="InterPro" id="IPR036967">
    <property type="entry name" value="Ribosomal_uS11_sf"/>
</dbReference>
<dbReference type="Pfam" id="PF17784">
    <property type="entry name" value="Sulfotransfer_4"/>
    <property type="match status" value="1"/>
</dbReference>
<comment type="similarity">
    <text evidence="1">Belongs to the universal ribosomal protein uS11 family.</text>
</comment>
<evidence type="ECO:0000313" key="4">
    <source>
        <dbReference type="EMBL" id="CAF3029077.1"/>
    </source>
</evidence>
<dbReference type="AlphaFoldDB" id="A0A7R8D5B5"/>
<protein>
    <submittedName>
        <fullName evidence="4">RP-S14e</fullName>
    </submittedName>
</protein>
<dbReference type="EMBL" id="HG994587">
    <property type="protein sequence ID" value="CAF3029077.1"/>
    <property type="molecule type" value="Genomic_DNA"/>
</dbReference>
<dbReference type="SUPFAM" id="SSF52540">
    <property type="entry name" value="P-loop containing nucleoside triphosphate hydrolases"/>
    <property type="match status" value="1"/>
</dbReference>
<dbReference type="InterPro" id="IPR027417">
    <property type="entry name" value="P-loop_NTPase"/>
</dbReference>
<dbReference type="GO" id="GO:0003735">
    <property type="term" value="F:structural constituent of ribosome"/>
    <property type="evidence" value="ECO:0007669"/>
    <property type="project" value="InterPro"/>
</dbReference>
<dbReference type="PANTHER" id="PTHR11759">
    <property type="entry name" value="40S RIBOSOMAL PROTEIN S14/30S RIBOSOMAL PROTEIN S11"/>
    <property type="match status" value="1"/>
</dbReference>
<dbReference type="HAMAP" id="MF_01310">
    <property type="entry name" value="Ribosomal_uS11"/>
    <property type="match status" value="1"/>
</dbReference>
<dbReference type="GO" id="GO:0006412">
    <property type="term" value="P:translation"/>
    <property type="evidence" value="ECO:0007669"/>
    <property type="project" value="InterPro"/>
</dbReference>
<dbReference type="Gene3D" id="3.30.420.80">
    <property type="entry name" value="Ribosomal protein S11"/>
    <property type="match status" value="1"/>
</dbReference>
<dbReference type="GO" id="GO:1990904">
    <property type="term" value="C:ribonucleoprotein complex"/>
    <property type="evidence" value="ECO:0007669"/>
    <property type="project" value="UniProtKB-KW"/>
</dbReference>
<organism evidence="4 5">
    <name type="scientific">Lepeophtheirus salmonis</name>
    <name type="common">Salmon louse</name>
    <name type="synonym">Caligus salmonis</name>
    <dbReference type="NCBI Taxonomy" id="72036"/>
    <lineage>
        <taxon>Eukaryota</taxon>
        <taxon>Metazoa</taxon>
        <taxon>Ecdysozoa</taxon>
        <taxon>Arthropoda</taxon>
        <taxon>Crustacea</taxon>
        <taxon>Multicrustacea</taxon>
        <taxon>Hexanauplia</taxon>
        <taxon>Copepoda</taxon>
        <taxon>Siphonostomatoida</taxon>
        <taxon>Caligidae</taxon>
        <taxon>Lepeophtheirus</taxon>
    </lineage>
</organism>
<dbReference type="Proteomes" id="UP000675881">
    <property type="component" value="Chromosome 8"/>
</dbReference>
<dbReference type="FunFam" id="3.30.420.80:FF:000002">
    <property type="entry name" value="40S ribosomal protein S14"/>
    <property type="match status" value="1"/>
</dbReference>
<dbReference type="GO" id="GO:0022626">
    <property type="term" value="C:cytosolic ribosome"/>
    <property type="evidence" value="ECO:0007669"/>
    <property type="project" value="UniProtKB-ARBA"/>
</dbReference>
<name>A0A7R8D5B5_LEPSM</name>
<evidence type="ECO:0000256" key="1">
    <source>
        <dbReference type="ARBA" id="ARBA00006194"/>
    </source>
</evidence>
<keyword evidence="2" id="KW-0689">Ribosomal protein</keyword>
<dbReference type="Pfam" id="PF00411">
    <property type="entry name" value="Ribosomal_S11"/>
    <property type="match status" value="1"/>
</dbReference>
<sequence length="481" mass="54874">MYVVLKCVRVEAVTDRLELETERFAAVPAPGLVFPKIRLLTDDKETIYDKGSKEYINIIIMRWGLAIICLFFLMNGNSKDKEHWHKAISGKTTKEDWYTFFDKGGFRCAVDLPSSYFYKELFEAYPESKVVLTVRDAQSWHDSCYSTIFNNNEDHRIPWIYYFTGLAQRYNVGQSILNQIVPGFSMSLKEANKSGPEASKAYFERWNEEVNNNVPEKQLLIFNVRQGWEPLCKFLDLPVPDVHFPKTNDRASIKKISRNFEILDSLQLFDSFSSTHHFLQKCLLARERRKKTEEVQIQLGPQVREGQDVFGVAHIFASFNDTFVHVTDLCGRETLCRVTGGMKVKADRDEASPYAAMLAAQDVAEKIKTLGITALHIKLRATGGNRTKTPGPGAQSALRALARSGMRIGRIEDKIVIISLVSCFVLIMICYDFLHGYQSSGNRISFHDSNSEVFNYCLFYLKIVNELSIVNNTPCVVKVLM</sequence>
<dbReference type="SUPFAM" id="SSF53137">
    <property type="entry name" value="Translational machinery components"/>
    <property type="match status" value="1"/>
</dbReference>
<proteinExistence type="inferred from homology"/>
<keyword evidence="5" id="KW-1185">Reference proteome</keyword>
<evidence type="ECO:0000313" key="5">
    <source>
        <dbReference type="Proteomes" id="UP000675881"/>
    </source>
</evidence>
<dbReference type="OrthoDB" id="1677536at2759"/>
<evidence type="ECO:0000256" key="3">
    <source>
        <dbReference type="ARBA" id="ARBA00023274"/>
    </source>
</evidence>
<dbReference type="InterPro" id="IPR040632">
    <property type="entry name" value="Sulfotransfer_4"/>
</dbReference>
<reference evidence="4" key="1">
    <citation type="submission" date="2021-02" db="EMBL/GenBank/DDBJ databases">
        <authorList>
            <person name="Bekaert M."/>
        </authorList>
    </citation>
    <scope>NUCLEOTIDE SEQUENCE</scope>
    <source>
        <strain evidence="4">IoA-00</strain>
    </source>
</reference>
<gene>
    <name evidence="4" type="ORF">LSAA_13719</name>
</gene>
<evidence type="ECO:0000256" key="2">
    <source>
        <dbReference type="ARBA" id="ARBA00022980"/>
    </source>
</evidence>
<keyword evidence="3" id="KW-0687">Ribonucleoprotein</keyword>